<dbReference type="EMBL" id="LBMM01000043">
    <property type="protein sequence ID" value="KMR05184.1"/>
    <property type="molecule type" value="Genomic_DNA"/>
</dbReference>
<dbReference type="Pfam" id="PF03473">
    <property type="entry name" value="MOSC"/>
    <property type="match status" value="1"/>
</dbReference>
<dbReference type="GO" id="GO:0003824">
    <property type="term" value="F:catalytic activity"/>
    <property type="evidence" value="ECO:0007669"/>
    <property type="project" value="InterPro"/>
</dbReference>
<dbReference type="InterPro" id="IPR005302">
    <property type="entry name" value="MoCF_Sase_C"/>
</dbReference>
<evidence type="ECO:0000313" key="3">
    <source>
        <dbReference type="Proteomes" id="UP000036403"/>
    </source>
</evidence>
<keyword evidence="3" id="KW-1185">Reference proteome</keyword>
<name>A0A0J7P5K2_LASNI</name>
<evidence type="ECO:0000313" key="2">
    <source>
        <dbReference type="EMBL" id="KMR05184.1"/>
    </source>
</evidence>
<accession>A0A0J7P5K2</accession>
<evidence type="ECO:0000259" key="1">
    <source>
        <dbReference type="PROSITE" id="PS51340"/>
    </source>
</evidence>
<dbReference type="PaxDb" id="67767-A0A0J7P5K2"/>
<reference evidence="2 3" key="1">
    <citation type="submission" date="2015-04" db="EMBL/GenBank/DDBJ databases">
        <title>Lasius niger genome sequencing.</title>
        <authorList>
            <person name="Konorov E.A."/>
            <person name="Nikitin M.A."/>
            <person name="Kirill M.V."/>
            <person name="Chang P."/>
        </authorList>
    </citation>
    <scope>NUCLEOTIDE SEQUENCE [LARGE SCALE GENOMIC DNA]</scope>
    <source>
        <tissue evidence="2">Whole</tissue>
    </source>
</reference>
<sequence>MPTVQIPLENTYEKSIEHPICQSRVCESRVQGIDCGSEVSEWLSLALGKPNLRLIRQSHERQKKGIDKTELSFSSQAQYLIINEASVSWLVDKVSDDTDLKKDTTLHRFRGNIIMKGCNAFDEIQWEYIRIGNNNFKV</sequence>
<protein>
    <submittedName>
        <fullName evidence="2">Molybdenum cofactor sulfurase-like protein</fullName>
    </submittedName>
</protein>
<organism evidence="2 3">
    <name type="scientific">Lasius niger</name>
    <name type="common">Black garden ant</name>
    <dbReference type="NCBI Taxonomy" id="67767"/>
    <lineage>
        <taxon>Eukaryota</taxon>
        <taxon>Metazoa</taxon>
        <taxon>Ecdysozoa</taxon>
        <taxon>Arthropoda</taxon>
        <taxon>Hexapoda</taxon>
        <taxon>Insecta</taxon>
        <taxon>Pterygota</taxon>
        <taxon>Neoptera</taxon>
        <taxon>Endopterygota</taxon>
        <taxon>Hymenoptera</taxon>
        <taxon>Apocrita</taxon>
        <taxon>Aculeata</taxon>
        <taxon>Formicoidea</taxon>
        <taxon>Formicidae</taxon>
        <taxon>Formicinae</taxon>
        <taxon>Lasius</taxon>
        <taxon>Lasius</taxon>
    </lineage>
</organism>
<dbReference type="GO" id="GO:0030151">
    <property type="term" value="F:molybdenum ion binding"/>
    <property type="evidence" value="ECO:0007669"/>
    <property type="project" value="InterPro"/>
</dbReference>
<dbReference type="GO" id="GO:0030170">
    <property type="term" value="F:pyridoxal phosphate binding"/>
    <property type="evidence" value="ECO:0007669"/>
    <property type="project" value="InterPro"/>
</dbReference>
<dbReference type="OrthoDB" id="420046at2759"/>
<comment type="caution">
    <text evidence="2">The sequence shown here is derived from an EMBL/GenBank/DDBJ whole genome shotgun (WGS) entry which is preliminary data.</text>
</comment>
<proteinExistence type="predicted"/>
<dbReference type="SUPFAM" id="SSF141673">
    <property type="entry name" value="MOSC N-terminal domain-like"/>
    <property type="match status" value="1"/>
</dbReference>
<gene>
    <name evidence="2" type="ORF">RF55_166</name>
</gene>
<dbReference type="AlphaFoldDB" id="A0A0J7P5K2"/>
<dbReference type="STRING" id="67767.A0A0J7P5K2"/>
<dbReference type="PROSITE" id="PS51340">
    <property type="entry name" value="MOSC"/>
    <property type="match status" value="1"/>
</dbReference>
<feature type="domain" description="MOSC" evidence="1">
    <location>
        <begin position="52"/>
        <end position="138"/>
    </location>
</feature>
<dbReference type="Proteomes" id="UP000036403">
    <property type="component" value="Unassembled WGS sequence"/>
</dbReference>